<dbReference type="Pfam" id="PF00291">
    <property type="entry name" value="PALP"/>
    <property type="match status" value="1"/>
</dbReference>
<sequence length="319" mass="34139">MEPLPDLNTVRHAEARIRDRVLETPLIPSPDLEREVGQPLWLKLESVQRTGSFKARGALNWMLTASDEELENGLVTVSAGNHALALAWAASERSVPVTVVMPEGSSPLKVEGARALGADVIVQGAIHEAVAHCFHLRDERGLTLVHPYNDPRIMAGQGTVGVELHRQQPMIRRVLCPIGGGGLISGLGLVLKALNPDLELIGVEPVGAATMWNAWQHNDPKASLDKVDTWAASLAPAVVGDNTYRASRQTVDRIVTIDEESIRKAMYLLLTRGHLYAEPGASVGLAALLSGAVAVDPETPTALIISGGNLDPDQVSRCC</sequence>
<dbReference type="InterPro" id="IPR050147">
    <property type="entry name" value="Ser/Thr_Dehydratase"/>
</dbReference>
<reference evidence="6" key="1">
    <citation type="journal article" date="2014" name="Int. J. Syst. Evol. Microbiol.">
        <title>Complete genome sequence of Corynebacterium casei LMG S-19264T (=DSM 44701T), isolated from a smear-ripened cheese.</title>
        <authorList>
            <consortium name="US DOE Joint Genome Institute (JGI-PGF)"/>
            <person name="Walter F."/>
            <person name="Albersmeier A."/>
            <person name="Kalinowski J."/>
            <person name="Ruckert C."/>
        </authorList>
    </citation>
    <scope>NUCLEOTIDE SEQUENCE</scope>
    <source>
        <strain evidence="6">KCTC 22169</strain>
    </source>
</reference>
<dbReference type="EMBL" id="BMXR01000006">
    <property type="protein sequence ID" value="GGX57994.1"/>
    <property type="molecule type" value="Genomic_DNA"/>
</dbReference>
<dbReference type="PROSITE" id="PS00165">
    <property type="entry name" value="DEHYDRATASE_SER_THR"/>
    <property type="match status" value="1"/>
</dbReference>
<name>A0A918NCD8_9GAMM</name>
<dbReference type="GO" id="GO:0006565">
    <property type="term" value="P:L-serine catabolic process"/>
    <property type="evidence" value="ECO:0007669"/>
    <property type="project" value="TreeGrafter"/>
</dbReference>
<dbReference type="FunFam" id="3.40.50.1100:FF:000005">
    <property type="entry name" value="Threonine dehydratase catabolic"/>
    <property type="match status" value="1"/>
</dbReference>
<dbReference type="GO" id="GO:0003941">
    <property type="term" value="F:L-serine ammonia-lyase activity"/>
    <property type="evidence" value="ECO:0007669"/>
    <property type="project" value="TreeGrafter"/>
</dbReference>
<dbReference type="InterPro" id="IPR001926">
    <property type="entry name" value="TrpB-like_PALP"/>
</dbReference>
<keyword evidence="7" id="KW-1185">Reference proteome</keyword>
<dbReference type="Proteomes" id="UP000626148">
    <property type="component" value="Unassembled WGS sequence"/>
</dbReference>
<comment type="cofactor">
    <cofactor evidence="1">
        <name>pyridoxal 5'-phosphate</name>
        <dbReference type="ChEBI" id="CHEBI:597326"/>
    </cofactor>
</comment>
<dbReference type="PANTHER" id="PTHR48078">
    <property type="entry name" value="THREONINE DEHYDRATASE, MITOCHONDRIAL-RELATED"/>
    <property type="match status" value="1"/>
</dbReference>
<dbReference type="InterPro" id="IPR000634">
    <property type="entry name" value="Ser/Thr_deHydtase_PyrdxlP-BS"/>
</dbReference>
<reference evidence="6" key="2">
    <citation type="submission" date="2020-09" db="EMBL/GenBank/DDBJ databases">
        <authorList>
            <person name="Sun Q."/>
            <person name="Kim S."/>
        </authorList>
    </citation>
    <scope>NUCLEOTIDE SEQUENCE</scope>
    <source>
        <strain evidence="6">KCTC 22169</strain>
    </source>
</reference>
<evidence type="ECO:0000256" key="2">
    <source>
        <dbReference type="ARBA" id="ARBA00010869"/>
    </source>
</evidence>
<evidence type="ECO:0000256" key="4">
    <source>
        <dbReference type="ARBA" id="ARBA00023239"/>
    </source>
</evidence>
<accession>A0A918NCD8</accession>
<dbReference type="InterPro" id="IPR036052">
    <property type="entry name" value="TrpB-like_PALP_sf"/>
</dbReference>
<feature type="domain" description="Tryptophan synthase beta chain-like PALP" evidence="5">
    <location>
        <begin position="19"/>
        <end position="307"/>
    </location>
</feature>
<dbReference type="CDD" id="cd01562">
    <property type="entry name" value="Thr-dehyd"/>
    <property type="match status" value="1"/>
</dbReference>
<evidence type="ECO:0000256" key="3">
    <source>
        <dbReference type="ARBA" id="ARBA00022898"/>
    </source>
</evidence>
<dbReference type="Gene3D" id="3.40.50.1100">
    <property type="match status" value="2"/>
</dbReference>
<dbReference type="AlphaFoldDB" id="A0A918NCD8"/>
<dbReference type="RefSeq" id="WP_189609529.1">
    <property type="nucleotide sequence ID" value="NZ_BMXR01000006.1"/>
</dbReference>
<dbReference type="GO" id="GO:0004794">
    <property type="term" value="F:threonine deaminase activity"/>
    <property type="evidence" value="ECO:0007669"/>
    <property type="project" value="TreeGrafter"/>
</dbReference>
<comment type="similarity">
    <text evidence="2">Belongs to the serine/threonine dehydratase family.</text>
</comment>
<dbReference type="PANTHER" id="PTHR48078:SF6">
    <property type="entry name" value="L-THREONINE DEHYDRATASE CATABOLIC TDCB"/>
    <property type="match status" value="1"/>
</dbReference>
<dbReference type="GO" id="GO:0006567">
    <property type="term" value="P:L-threonine catabolic process"/>
    <property type="evidence" value="ECO:0007669"/>
    <property type="project" value="TreeGrafter"/>
</dbReference>
<organism evidence="6 7">
    <name type="scientific">Saccharospirillum salsuginis</name>
    <dbReference type="NCBI Taxonomy" id="418750"/>
    <lineage>
        <taxon>Bacteria</taxon>
        <taxon>Pseudomonadati</taxon>
        <taxon>Pseudomonadota</taxon>
        <taxon>Gammaproteobacteria</taxon>
        <taxon>Oceanospirillales</taxon>
        <taxon>Saccharospirillaceae</taxon>
        <taxon>Saccharospirillum</taxon>
    </lineage>
</organism>
<gene>
    <name evidence="6" type="ORF">GCM10007392_27130</name>
</gene>
<dbReference type="GO" id="GO:0030170">
    <property type="term" value="F:pyridoxal phosphate binding"/>
    <property type="evidence" value="ECO:0007669"/>
    <property type="project" value="InterPro"/>
</dbReference>
<evidence type="ECO:0000259" key="5">
    <source>
        <dbReference type="Pfam" id="PF00291"/>
    </source>
</evidence>
<dbReference type="GO" id="GO:0009097">
    <property type="term" value="P:isoleucine biosynthetic process"/>
    <property type="evidence" value="ECO:0007669"/>
    <property type="project" value="TreeGrafter"/>
</dbReference>
<keyword evidence="3" id="KW-0663">Pyridoxal phosphate</keyword>
<proteinExistence type="inferred from homology"/>
<comment type="caution">
    <text evidence="6">The sequence shown here is derived from an EMBL/GenBank/DDBJ whole genome shotgun (WGS) entry which is preliminary data.</text>
</comment>
<keyword evidence="4" id="KW-0456">Lyase</keyword>
<evidence type="ECO:0000313" key="7">
    <source>
        <dbReference type="Proteomes" id="UP000626148"/>
    </source>
</evidence>
<evidence type="ECO:0000313" key="6">
    <source>
        <dbReference type="EMBL" id="GGX57994.1"/>
    </source>
</evidence>
<protein>
    <submittedName>
        <fullName evidence="6">Threonine ammonia-lyase</fullName>
    </submittedName>
</protein>
<evidence type="ECO:0000256" key="1">
    <source>
        <dbReference type="ARBA" id="ARBA00001933"/>
    </source>
</evidence>
<dbReference type="SUPFAM" id="SSF53686">
    <property type="entry name" value="Tryptophan synthase beta subunit-like PLP-dependent enzymes"/>
    <property type="match status" value="1"/>
</dbReference>